<organism evidence="1 2">
    <name type="scientific">Colocasia esculenta</name>
    <name type="common">Wild taro</name>
    <name type="synonym">Arum esculentum</name>
    <dbReference type="NCBI Taxonomy" id="4460"/>
    <lineage>
        <taxon>Eukaryota</taxon>
        <taxon>Viridiplantae</taxon>
        <taxon>Streptophyta</taxon>
        <taxon>Embryophyta</taxon>
        <taxon>Tracheophyta</taxon>
        <taxon>Spermatophyta</taxon>
        <taxon>Magnoliopsida</taxon>
        <taxon>Liliopsida</taxon>
        <taxon>Araceae</taxon>
        <taxon>Aroideae</taxon>
        <taxon>Colocasieae</taxon>
        <taxon>Colocasia</taxon>
    </lineage>
</organism>
<sequence length="160" mass="17338">MEWGLLTSGMGKRCLSPSRSGRDREVRHNPNRCAVFKQGGRTELSQALLNQGRSCCSSVGRFGVSAEFSSRSQREDVARSRGNAAPCMDCVFFMKLGAPSFEESQARGCARGLSQYSGTFEACHGVGTVLVVVCPSGGTVVFEFQWWYHAVVGTCISCGY</sequence>
<reference evidence="1" key="1">
    <citation type="submission" date="2017-07" db="EMBL/GenBank/DDBJ databases">
        <title>Taro Niue Genome Assembly and Annotation.</title>
        <authorList>
            <person name="Atibalentja N."/>
            <person name="Keating K."/>
            <person name="Fields C.J."/>
        </authorList>
    </citation>
    <scope>NUCLEOTIDE SEQUENCE</scope>
    <source>
        <strain evidence="1">Niue_2</strain>
        <tissue evidence="1">Leaf</tissue>
    </source>
</reference>
<dbReference type="Proteomes" id="UP000652761">
    <property type="component" value="Unassembled WGS sequence"/>
</dbReference>
<evidence type="ECO:0000313" key="1">
    <source>
        <dbReference type="EMBL" id="MQL81055.1"/>
    </source>
</evidence>
<keyword evidence="2" id="KW-1185">Reference proteome</keyword>
<dbReference type="AlphaFoldDB" id="A0A843UC26"/>
<dbReference type="EMBL" id="NMUH01000544">
    <property type="protein sequence ID" value="MQL81055.1"/>
    <property type="molecule type" value="Genomic_DNA"/>
</dbReference>
<name>A0A843UC26_COLES</name>
<proteinExistence type="predicted"/>
<comment type="caution">
    <text evidence="1">The sequence shown here is derived from an EMBL/GenBank/DDBJ whole genome shotgun (WGS) entry which is preliminary data.</text>
</comment>
<protein>
    <submittedName>
        <fullName evidence="1">Uncharacterized protein</fullName>
    </submittedName>
</protein>
<gene>
    <name evidence="1" type="ORF">Taro_013511</name>
</gene>
<accession>A0A843UC26</accession>
<evidence type="ECO:0000313" key="2">
    <source>
        <dbReference type="Proteomes" id="UP000652761"/>
    </source>
</evidence>